<name>A0A369BRM6_9BACL</name>
<feature type="transmembrane region" description="Helical" evidence="1">
    <location>
        <begin position="53"/>
        <end position="72"/>
    </location>
</feature>
<evidence type="ECO:0000313" key="2">
    <source>
        <dbReference type="EMBL" id="RCX23328.1"/>
    </source>
</evidence>
<accession>A0A369BRM6</accession>
<dbReference type="AlphaFoldDB" id="A0A369BRM6"/>
<evidence type="ECO:0000256" key="1">
    <source>
        <dbReference type="SAM" id="Phobius"/>
    </source>
</evidence>
<proteinExistence type="predicted"/>
<gene>
    <name evidence="2" type="ORF">DFP94_101925</name>
</gene>
<dbReference type="Proteomes" id="UP000253090">
    <property type="component" value="Unassembled WGS sequence"/>
</dbReference>
<evidence type="ECO:0000313" key="3">
    <source>
        <dbReference type="Proteomes" id="UP000253090"/>
    </source>
</evidence>
<keyword evidence="1" id="KW-1133">Transmembrane helix</keyword>
<keyword evidence="1" id="KW-0472">Membrane</keyword>
<keyword evidence="3" id="KW-1185">Reference proteome</keyword>
<reference evidence="2 3" key="1">
    <citation type="submission" date="2018-07" db="EMBL/GenBank/DDBJ databases">
        <title>Genomic Encyclopedia of Type Strains, Phase III (KMG-III): the genomes of soil and plant-associated and newly described type strains.</title>
        <authorList>
            <person name="Whitman W."/>
        </authorList>
    </citation>
    <scope>NUCLEOTIDE SEQUENCE [LARGE SCALE GENOMIC DNA]</scope>
    <source>
        <strain evidence="2 3">CECT 8333</strain>
    </source>
</reference>
<protein>
    <submittedName>
        <fullName evidence="2">Uncharacterized protein</fullName>
    </submittedName>
</protein>
<dbReference type="EMBL" id="QPJW01000001">
    <property type="protein sequence ID" value="RCX23328.1"/>
    <property type="molecule type" value="Genomic_DNA"/>
</dbReference>
<sequence length="103" mass="12475">MGHVLRLVFIFLIFLTLLRRMMHFGERYVYLGLSSDSFAQYFGYMLMKLPQRFAGWLINFFDYIFTFLYDYASKILQLLYSKMFHKKCSTFYLEGGKILTRLE</sequence>
<comment type="caution">
    <text evidence="2">The sequence shown here is derived from an EMBL/GenBank/DDBJ whole genome shotgun (WGS) entry which is preliminary data.</text>
</comment>
<keyword evidence="1" id="KW-0812">Transmembrane</keyword>
<organism evidence="2 3">
    <name type="scientific">Fontibacillus phaseoli</name>
    <dbReference type="NCBI Taxonomy" id="1416533"/>
    <lineage>
        <taxon>Bacteria</taxon>
        <taxon>Bacillati</taxon>
        <taxon>Bacillota</taxon>
        <taxon>Bacilli</taxon>
        <taxon>Bacillales</taxon>
        <taxon>Paenibacillaceae</taxon>
        <taxon>Fontibacillus</taxon>
    </lineage>
</organism>